<dbReference type="Gene3D" id="3.50.30.90">
    <property type="match status" value="1"/>
</dbReference>
<dbReference type="RefSeq" id="WP_261592185.1">
    <property type="nucleotide sequence ID" value="NZ_CAMAPD010000004.1"/>
</dbReference>
<dbReference type="Gene3D" id="1.10.10.10">
    <property type="entry name" value="Winged helix-like DNA-binding domain superfamily/Winged helix DNA-binding domain"/>
    <property type="match status" value="1"/>
</dbReference>
<dbReference type="InterPro" id="IPR032589">
    <property type="entry name" value="DUF4910"/>
</dbReference>
<reference evidence="4 5" key="1">
    <citation type="submission" date="2022-07" db="EMBL/GenBank/DDBJ databases">
        <authorList>
            <person name="Criscuolo A."/>
        </authorList>
    </citation>
    <scope>NUCLEOTIDE SEQUENCE [LARGE SCALE GENOMIC DNA]</scope>
    <source>
        <strain evidence="5">CIP 111951</strain>
    </source>
</reference>
<dbReference type="PIRSF" id="PIRSF015244">
    <property type="entry name" value="UCP015244"/>
    <property type="match status" value="1"/>
</dbReference>
<proteinExistence type="predicted"/>
<dbReference type="InterPro" id="IPR012353">
    <property type="entry name" value="UCP015244"/>
</dbReference>
<feature type="domain" description="DUF2172" evidence="1">
    <location>
        <begin position="58"/>
        <end position="149"/>
    </location>
</feature>
<sequence>MIGTQIHQLATELWPICRSITGNGVRKTLNIIGEHLPNLKIHEVPTGTPCFDWTVPQEWNINDAYIIDPKGRKIVDFNISNLHVVGYSTPINLKLSLNELKEHLHTLPEQPDAIPYITSYYSRYWGFCLTQKQFDQLEDGEYHVVIDSELKNGHLTYAELIIEGKSKQEVFLSTYVCHPSLANNELSGPTVTTYLAKWLQQQPELRYSYRIVFIPETIGSLTYLSRHEHTLKKHVFAGFNITCIGDDRGYSYLPSRAENTLSDIVAQHVLQHLAPDYKTYPFIESGSDERRYCAPGIDLPIASIMRTKYNQYPEYHTSLDDLSLVTPSGLQGGYEALRRSLEVIERNEVLQLTVKCEPQLGKRGLYPNLSTKASNQLVSNMMNFIIYCDGKLSTLEIAQKIQVPIWDLYEIINNLKGEGLIVVAN</sequence>
<dbReference type="Pfam" id="PF16221">
    <property type="entry name" value="HTH_47"/>
    <property type="match status" value="1"/>
</dbReference>
<dbReference type="CDD" id="cd05644">
    <property type="entry name" value="M28_like"/>
    <property type="match status" value="1"/>
</dbReference>
<dbReference type="Pfam" id="PF16254">
    <property type="entry name" value="DUF4910"/>
    <property type="match status" value="1"/>
</dbReference>
<feature type="domain" description="UCP01524 winged helix-turn-helix" evidence="2">
    <location>
        <begin position="352"/>
        <end position="422"/>
    </location>
</feature>
<protein>
    <submittedName>
        <fullName evidence="4">Polysaccharide biosynthesis protein with aminopeptidase-like domain protein</fullName>
    </submittedName>
</protein>
<organism evidence="4 5">
    <name type="scientific">Pseudoalteromonas holothuriae</name>
    <dbReference type="NCBI Taxonomy" id="2963714"/>
    <lineage>
        <taxon>Bacteria</taxon>
        <taxon>Pseudomonadati</taxon>
        <taxon>Pseudomonadota</taxon>
        <taxon>Gammaproteobacteria</taxon>
        <taxon>Alteromonadales</taxon>
        <taxon>Pseudoalteromonadaceae</taxon>
        <taxon>Pseudoalteromonas</taxon>
    </lineage>
</organism>
<dbReference type="InterPro" id="IPR036388">
    <property type="entry name" value="WH-like_DNA-bd_sf"/>
</dbReference>
<evidence type="ECO:0000313" key="5">
    <source>
        <dbReference type="Proteomes" id="UP001152485"/>
    </source>
</evidence>
<dbReference type="Pfam" id="PF09940">
    <property type="entry name" value="DUF2172"/>
    <property type="match status" value="1"/>
</dbReference>
<name>A0ABN8UJ72_9GAMM</name>
<evidence type="ECO:0000313" key="4">
    <source>
        <dbReference type="EMBL" id="CAH9054266.1"/>
    </source>
</evidence>
<dbReference type="Proteomes" id="UP001152485">
    <property type="component" value="Unassembled WGS sequence"/>
</dbReference>
<dbReference type="InterPro" id="IPR032610">
    <property type="entry name" value="DUF2172"/>
</dbReference>
<dbReference type="EMBL" id="CAMAPD010000004">
    <property type="protein sequence ID" value="CAH9054266.1"/>
    <property type="molecule type" value="Genomic_DNA"/>
</dbReference>
<evidence type="ECO:0000259" key="3">
    <source>
        <dbReference type="Pfam" id="PF16254"/>
    </source>
</evidence>
<feature type="domain" description="DUF4910" evidence="3">
    <location>
        <begin position="7"/>
        <end position="347"/>
    </location>
</feature>
<gene>
    <name evidence="4" type="ORF">PSECIP111951_00997</name>
</gene>
<comment type="caution">
    <text evidence="4">The sequence shown here is derived from an EMBL/GenBank/DDBJ whole genome shotgun (WGS) entry which is preliminary data.</text>
</comment>
<accession>A0ABN8UJ72</accession>
<evidence type="ECO:0000259" key="2">
    <source>
        <dbReference type="Pfam" id="PF16221"/>
    </source>
</evidence>
<dbReference type="InterPro" id="IPR032622">
    <property type="entry name" value="UCP01524_HTH"/>
</dbReference>
<evidence type="ECO:0000259" key="1">
    <source>
        <dbReference type="Pfam" id="PF09940"/>
    </source>
</evidence>
<dbReference type="Gene3D" id="3.40.630.10">
    <property type="entry name" value="Zn peptidases"/>
    <property type="match status" value="1"/>
</dbReference>
<dbReference type="SUPFAM" id="SSF53187">
    <property type="entry name" value="Zn-dependent exopeptidases"/>
    <property type="match status" value="1"/>
</dbReference>